<dbReference type="SMART" id="SM00981">
    <property type="entry name" value="THUMP"/>
    <property type="match status" value="1"/>
</dbReference>
<dbReference type="RefSeq" id="WP_342854595.1">
    <property type="nucleotide sequence ID" value="NZ_JBBMRA010000010.1"/>
</dbReference>
<dbReference type="HAMAP" id="MF_01858">
    <property type="entry name" value="23SrRNA_methyltr_KL"/>
    <property type="match status" value="1"/>
</dbReference>
<evidence type="ECO:0000259" key="8">
    <source>
        <dbReference type="PROSITE" id="PS51165"/>
    </source>
</evidence>
<feature type="domain" description="THUMP" evidence="8">
    <location>
        <begin position="42"/>
        <end position="153"/>
    </location>
</feature>
<dbReference type="InterPro" id="IPR004114">
    <property type="entry name" value="THUMP_dom"/>
</dbReference>
<dbReference type="Pfam" id="PF10672">
    <property type="entry name" value="Methyltrans_SAM"/>
    <property type="match status" value="1"/>
</dbReference>
<keyword evidence="10" id="KW-1185">Reference proteome</keyword>
<comment type="subcellular location">
    <subcellularLocation>
        <location evidence="6">Cytoplasm</location>
    </subcellularLocation>
</comment>
<evidence type="ECO:0000256" key="3">
    <source>
        <dbReference type="ARBA" id="ARBA00022603"/>
    </source>
</evidence>
<accession>A0ABU9TTJ4</accession>
<evidence type="ECO:0000256" key="4">
    <source>
        <dbReference type="ARBA" id="ARBA00022679"/>
    </source>
</evidence>
<dbReference type="NCBIfam" id="NF008748">
    <property type="entry name" value="PRK11783.1"/>
    <property type="match status" value="1"/>
</dbReference>
<keyword evidence="5 6" id="KW-0949">S-adenosyl-L-methionine</keyword>
<dbReference type="EC" id="2.1.1.173" evidence="6"/>
<keyword evidence="2 6" id="KW-0698">rRNA processing</keyword>
<dbReference type="PROSITE" id="PS01261">
    <property type="entry name" value="UPF0020"/>
    <property type="match status" value="1"/>
</dbReference>
<dbReference type="GO" id="GO:0052915">
    <property type="term" value="F:23S rRNA (guanine(2445)-N(2))-methyltransferase activity"/>
    <property type="evidence" value="ECO:0007669"/>
    <property type="project" value="UniProtKB-EC"/>
</dbReference>
<keyword evidence="3 6" id="KW-0489">Methyltransferase</keyword>
<name>A0ABU9TTJ4_9GAMM</name>
<dbReference type="EMBL" id="JBBMRA010000010">
    <property type="protein sequence ID" value="MEM5537039.1"/>
    <property type="molecule type" value="Genomic_DNA"/>
</dbReference>
<dbReference type="Gene3D" id="3.30.750.80">
    <property type="entry name" value="RNA methyltransferase domain (HRMD) like"/>
    <property type="match status" value="1"/>
</dbReference>
<dbReference type="InterPro" id="IPR000241">
    <property type="entry name" value="RlmKL-like_Mtase"/>
</dbReference>
<gene>
    <name evidence="9" type="primary">rlmKL</name>
    <name evidence="6" type="synonym">rlmL</name>
    <name evidence="9" type="ORF">WNY58_11610</name>
</gene>
<dbReference type="Gene3D" id="3.40.50.150">
    <property type="entry name" value="Vaccinia Virus protein VP39"/>
    <property type="match status" value="2"/>
</dbReference>
<comment type="catalytic activity">
    <reaction evidence="6">
        <text>guanosine(2445) in 23S rRNA + S-adenosyl-L-methionine = N(2)-methylguanosine(2445) in 23S rRNA + S-adenosyl-L-homocysteine + H(+)</text>
        <dbReference type="Rhea" id="RHEA:42740"/>
        <dbReference type="Rhea" id="RHEA-COMP:10215"/>
        <dbReference type="Rhea" id="RHEA-COMP:10216"/>
        <dbReference type="ChEBI" id="CHEBI:15378"/>
        <dbReference type="ChEBI" id="CHEBI:57856"/>
        <dbReference type="ChEBI" id="CHEBI:59789"/>
        <dbReference type="ChEBI" id="CHEBI:74269"/>
        <dbReference type="ChEBI" id="CHEBI:74481"/>
        <dbReference type="EC" id="2.1.1.173"/>
    </reaction>
</comment>
<keyword evidence="4 6" id="KW-0808">Transferase</keyword>
<comment type="function">
    <text evidence="6">Specifically methylates the guanine in position 2445 (m2G2445) and the guanine in position 2069 (m7G2069) of 23S rRNA.</text>
</comment>
<keyword evidence="7" id="KW-0694">RNA-binding</keyword>
<evidence type="ECO:0000313" key="10">
    <source>
        <dbReference type="Proteomes" id="UP001449225"/>
    </source>
</evidence>
<dbReference type="Pfam" id="PF01170">
    <property type="entry name" value="UPF0020"/>
    <property type="match status" value="1"/>
</dbReference>
<dbReference type="CDD" id="cd02440">
    <property type="entry name" value="AdoMet_MTases"/>
    <property type="match status" value="1"/>
</dbReference>
<evidence type="ECO:0000256" key="1">
    <source>
        <dbReference type="ARBA" id="ARBA00022490"/>
    </source>
</evidence>
<comment type="catalytic activity">
    <reaction evidence="6">
        <text>guanosine(2069) in 23S rRNA + S-adenosyl-L-methionine = N(2)-methylguanosine(2069) in 23S rRNA + S-adenosyl-L-homocysteine + H(+)</text>
        <dbReference type="Rhea" id="RHEA:43772"/>
        <dbReference type="Rhea" id="RHEA-COMP:10688"/>
        <dbReference type="Rhea" id="RHEA-COMP:10689"/>
        <dbReference type="ChEBI" id="CHEBI:15378"/>
        <dbReference type="ChEBI" id="CHEBI:57856"/>
        <dbReference type="ChEBI" id="CHEBI:59789"/>
        <dbReference type="ChEBI" id="CHEBI:74269"/>
        <dbReference type="ChEBI" id="CHEBI:74481"/>
        <dbReference type="EC" id="2.1.1.264"/>
    </reaction>
</comment>
<dbReference type="PIRSF" id="PIRSF037618">
    <property type="entry name" value="RNA_Mtase_bacteria_prd"/>
    <property type="match status" value="1"/>
</dbReference>
<dbReference type="CDD" id="cd11715">
    <property type="entry name" value="THUMP_AdoMetMT"/>
    <property type="match status" value="1"/>
</dbReference>
<dbReference type="PANTHER" id="PTHR47313">
    <property type="entry name" value="RIBOSOMAL RNA LARGE SUBUNIT METHYLTRANSFERASE K/L"/>
    <property type="match status" value="1"/>
</dbReference>
<dbReference type="SUPFAM" id="SSF53335">
    <property type="entry name" value="S-adenosyl-L-methionine-dependent methyltransferases"/>
    <property type="match status" value="2"/>
</dbReference>
<proteinExistence type="inferred from homology"/>
<evidence type="ECO:0000256" key="7">
    <source>
        <dbReference type="PROSITE-ProRule" id="PRU00529"/>
    </source>
</evidence>
<dbReference type="PROSITE" id="PS00092">
    <property type="entry name" value="N6_MTASE"/>
    <property type="match status" value="1"/>
</dbReference>
<dbReference type="PANTHER" id="PTHR47313:SF1">
    <property type="entry name" value="RIBOSOMAL RNA LARGE SUBUNIT METHYLTRANSFERASE K_L"/>
    <property type="match status" value="1"/>
</dbReference>
<dbReference type="InterPro" id="IPR017244">
    <property type="entry name" value="23SrRNA_methyltr_KL"/>
</dbReference>
<protein>
    <recommendedName>
        <fullName evidence="6">Ribosomal RNA large subunit methyltransferase K/L</fullName>
    </recommendedName>
    <domain>
        <recommendedName>
            <fullName evidence="6">23S rRNA m2G2445 methyltransferase</fullName>
            <ecNumber evidence="6">2.1.1.173</ecNumber>
        </recommendedName>
        <alternativeName>
            <fullName evidence="6">rRNA (guanine-N(2)-)-methyltransferase RlmL</fullName>
        </alternativeName>
    </domain>
    <domain>
        <recommendedName>
            <fullName evidence="6">23S rRNA m7G2069 methyltransferase</fullName>
            <ecNumber evidence="6">2.1.1.264</ecNumber>
        </recommendedName>
        <alternativeName>
            <fullName evidence="6">rRNA (guanine-N(7)-)-methyltransferase RlmK</fullName>
        </alternativeName>
    </domain>
</protein>
<comment type="caution">
    <text evidence="9">The sequence shown here is derived from an EMBL/GenBank/DDBJ whole genome shotgun (WGS) entry which is preliminary data.</text>
</comment>
<evidence type="ECO:0000256" key="5">
    <source>
        <dbReference type="ARBA" id="ARBA00022691"/>
    </source>
</evidence>
<organism evidence="9 10">
    <name type="scientific">Neptuniibacter pectenicola</name>
    <dbReference type="NCBI Taxonomy" id="1806669"/>
    <lineage>
        <taxon>Bacteria</taxon>
        <taxon>Pseudomonadati</taxon>
        <taxon>Pseudomonadota</taxon>
        <taxon>Gammaproteobacteria</taxon>
        <taxon>Oceanospirillales</taxon>
        <taxon>Oceanospirillaceae</taxon>
        <taxon>Neptuniibacter</taxon>
    </lineage>
</organism>
<dbReference type="Proteomes" id="UP001449225">
    <property type="component" value="Unassembled WGS sequence"/>
</dbReference>
<evidence type="ECO:0000256" key="2">
    <source>
        <dbReference type="ARBA" id="ARBA00022552"/>
    </source>
</evidence>
<keyword evidence="1 6" id="KW-0963">Cytoplasm</keyword>
<dbReference type="InterPro" id="IPR002052">
    <property type="entry name" value="DNA_methylase_N6_adenine_CS"/>
</dbReference>
<comment type="similarity">
    <text evidence="6">Belongs to the methyltransferase superfamily. RlmKL family.</text>
</comment>
<dbReference type="Pfam" id="PF02926">
    <property type="entry name" value="THUMP"/>
    <property type="match status" value="1"/>
</dbReference>
<evidence type="ECO:0000313" key="9">
    <source>
        <dbReference type="EMBL" id="MEM5537039.1"/>
    </source>
</evidence>
<evidence type="ECO:0000256" key="6">
    <source>
        <dbReference type="HAMAP-Rule" id="MF_01858"/>
    </source>
</evidence>
<dbReference type="InterPro" id="IPR054170">
    <property type="entry name" value="RlmL_1st"/>
</dbReference>
<reference evidence="9 10" key="1">
    <citation type="submission" date="2024-03" db="EMBL/GenBank/DDBJ databases">
        <title>Community enrichment and isolation of bacterial strains for fucoidan degradation.</title>
        <authorList>
            <person name="Sichert A."/>
        </authorList>
    </citation>
    <scope>NUCLEOTIDE SEQUENCE [LARGE SCALE GENOMIC DNA]</scope>
    <source>
        <strain evidence="9 10">AS76</strain>
    </source>
</reference>
<dbReference type="InterPro" id="IPR019614">
    <property type="entry name" value="SAM-dep_methyl-trfase"/>
</dbReference>
<dbReference type="Gene3D" id="3.30.2130.30">
    <property type="match status" value="1"/>
</dbReference>
<sequence>MKLFLTCPKGLELLLEEELHQLGVEDTKQTVAGVQCHGDLEDAYRICLWSRLANRVLMPVYQGDAETTEDLYDAVQQVSWLDHIRSEGTLLIDFTGQTRAINNTHFGALKVKDAIVDQIRDLTGARPSVDKVAPDLRINVRMHRGKVTVAIDLSGDSLHRRAYRLQAGQAPMKENLAAAVLLRSGWPARIADFDLLLDPMCGSGTLLIEAAMMAADIAPGLQRKRYGFSRWTGHQKGIWDELVAEANGRKAKGLSQLEISLVGRDEDKSVLRSARQNAERAGVAEFIDFAACRVEDLEREQLPEGVGLLVTNPPYGERLGETQQLMFLYRHLGDKLKEQFAGWTAAIFTSNPDLCKVMGMRADKQYKLFNGALESRLFVYPISERRPEQTVREEEDVVPLSDGAQMFANRLLKNRKQLAKWVKNEQIECYRLYDADMPEYSVAIDMYGDEVHVQEYAAPKKIDPVKTFSRLQEIMTAIPVALEIPANKVILKQRKKQQGSNQYEKQSETHRFKEVNEYGCRLLVNLHDYLDTGLFLDHRPIRYRIQQEAAGKDVLNLFSYTGTASVHAAKGGAKSTTSIDMSATYLNWAKRNLDLNGFSQGAHQQIQEDCLKWLRMQRTPAFDLIFMDPPTFSNSKRMEGVLDVQRDHVDMVDAAMRLLRKEGVLYFSNNYRRFKIDHDALSDYVVEDITFSTLDPDFKRNNRIHSCFKITHKA</sequence>
<dbReference type="PROSITE" id="PS51165">
    <property type="entry name" value="THUMP"/>
    <property type="match status" value="1"/>
</dbReference>
<dbReference type="EC" id="2.1.1.264" evidence="6"/>
<dbReference type="InterPro" id="IPR029063">
    <property type="entry name" value="SAM-dependent_MTases_sf"/>
</dbReference>
<dbReference type="Pfam" id="PF22020">
    <property type="entry name" value="RlmL_1st"/>
    <property type="match status" value="1"/>
</dbReference>
<dbReference type="InterPro" id="IPR053943">
    <property type="entry name" value="RlmKL-like_Mtase_CS"/>
</dbReference>